<dbReference type="Proteomes" id="UP001597525">
    <property type="component" value="Unassembled WGS sequence"/>
</dbReference>
<evidence type="ECO:0000313" key="5">
    <source>
        <dbReference type="Proteomes" id="UP001597525"/>
    </source>
</evidence>
<keyword evidence="1" id="KW-1133">Transmembrane helix</keyword>
<keyword evidence="1" id="KW-0472">Membrane</keyword>
<dbReference type="PANTHER" id="PTHR30273">
    <property type="entry name" value="PERIPLASMIC SIGNAL SENSOR AND SIGMA FACTOR ACTIVATOR FECR-RELATED"/>
    <property type="match status" value="1"/>
</dbReference>
<dbReference type="PIRSF" id="PIRSF018266">
    <property type="entry name" value="FecR"/>
    <property type="match status" value="1"/>
</dbReference>
<feature type="transmembrane region" description="Helical" evidence="1">
    <location>
        <begin position="75"/>
        <end position="92"/>
    </location>
</feature>
<evidence type="ECO:0000256" key="1">
    <source>
        <dbReference type="SAM" id="Phobius"/>
    </source>
</evidence>
<dbReference type="InterPro" id="IPR032508">
    <property type="entry name" value="FecR_C"/>
</dbReference>
<name>A0ABW6BBF0_9SPHI</name>
<protein>
    <submittedName>
        <fullName evidence="4">FecR family protein</fullName>
    </submittedName>
</protein>
<dbReference type="Pfam" id="PF04773">
    <property type="entry name" value="FecR"/>
    <property type="match status" value="1"/>
</dbReference>
<keyword evidence="1" id="KW-0812">Transmembrane</keyword>
<feature type="domain" description="Protein FecR C-terminal" evidence="3">
    <location>
        <begin position="254"/>
        <end position="322"/>
    </location>
</feature>
<sequence length="323" mass="36876">MILTTLKKLLRKYNADKATPAERRVVDIWYESFSEKEEASTLFNDVAERNDMQQRIWNNLPLAKTPRSWFQRNRYVLLGFSTAALLLLVFSWNQVLQYSGLVSETTTQSTPLAAFSASTTVKERKLITLPDSSRVWLNANSTLSVADAYGMEARHVTLEGEAFFDVAPDPRRPFVVKTKHIKIQVLGTAFNIQAYPSAEAFRVGVEHGKVAVLDNLGQQLNQLTKGQMLSYNTHDGKIFTKMDAAVGSWRDGRVVLEQASFADLRQAIYNIYGVRLRNERKSGNQYSYNLQIHANRSLAQTLDIVCDMHRLNYRRENDEIILY</sequence>
<accession>A0ABW6BBF0</accession>
<comment type="caution">
    <text evidence="4">The sequence shown here is derived from an EMBL/GenBank/DDBJ whole genome shotgun (WGS) entry which is preliminary data.</text>
</comment>
<dbReference type="Gene3D" id="2.60.120.1440">
    <property type="match status" value="1"/>
</dbReference>
<feature type="domain" description="FecR protein" evidence="2">
    <location>
        <begin position="118"/>
        <end position="210"/>
    </location>
</feature>
<gene>
    <name evidence="4" type="ORF">ACFS7Y_05855</name>
</gene>
<reference evidence="5" key="1">
    <citation type="journal article" date="2019" name="Int. J. Syst. Evol. Microbiol.">
        <title>The Global Catalogue of Microorganisms (GCM) 10K type strain sequencing project: providing services to taxonomists for standard genome sequencing and annotation.</title>
        <authorList>
            <consortium name="The Broad Institute Genomics Platform"/>
            <consortium name="The Broad Institute Genome Sequencing Center for Infectious Disease"/>
            <person name="Wu L."/>
            <person name="Ma J."/>
        </authorList>
    </citation>
    <scope>NUCLEOTIDE SEQUENCE [LARGE SCALE GENOMIC DNA]</scope>
    <source>
        <strain evidence="5">KCTC 22814</strain>
    </source>
</reference>
<proteinExistence type="predicted"/>
<evidence type="ECO:0000259" key="2">
    <source>
        <dbReference type="Pfam" id="PF04773"/>
    </source>
</evidence>
<evidence type="ECO:0000259" key="3">
    <source>
        <dbReference type="Pfam" id="PF16344"/>
    </source>
</evidence>
<organism evidence="4 5">
    <name type="scientific">Sphingobacterium bambusae</name>
    <dbReference type="NCBI Taxonomy" id="662858"/>
    <lineage>
        <taxon>Bacteria</taxon>
        <taxon>Pseudomonadati</taxon>
        <taxon>Bacteroidota</taxon>
        <taxon>Sphingobacteriia</taxon>
        <taxon>Sphingobacteriales</taxon>
        <taxon>Sphingobacteriaceae</taxon>
        <taxon>Sphingobacterium</taxon>
    </lineage>
</organism>
<dbReference type="InterPro" id="IPR012373">
    <property type="entry name" value="Ferrdict_sens_TM"/>
</dbReference>
<dbReference type="InterPro" id="IPR006860">
    <property type="entry name" value="FecR"/>
</dbReference>
<dbReference type="Pfam" id="PF16344">
    <property type="entry name" value="FecR_C"/>
    <property type="match status" value="1"/>
</dbReference>
<dbReference type="PANTHER" id="PTHR30273:SF2">
    <property type="entry name" value="PROTEIN FECR"/>
    <property type="match status" value="1"/>
</dbReference>
<dbReference type="Gene3D" id="3.55.50.30">
    <property type="match status" value="1"/>
</dbReference>
<dbReference type="EMBL" id="JBHUPB010000004">
    <property type="protein sequence ID" value="MFD2966900.1"/>
    <property type="molecule type" value="Genomic_DNA"/>
</dbReference>
<evidence type="ECO:0000313" key="4">
    <source>
        <dbReference type="EMBL" id="MFD2966900.1"/>
    </source>
</evidence>
<keyword evidence="5" id="KW-1185">Reference proteome</keyword>